<gene>
    <name evidence="4" type="ORF">HJG60_018054</name>
</gene>
<dbReference type="InterPro" id="IPR002223">
    <property type="entry name" value="Kunitz_BPTI"/>
</dbReference>
<dbReference type="GO" id="GO:0004867">
    <property type="term" value="F:serine-type endopeptidase inhibitor activity"/>
    <property type="evidence" value="ECO:0007669"/>
    <property type="project" value="InterPro"/>
</dbReference>
<evidence type="ECO:0000313" key="5">
    <source>
        <dbReference type="Proteomes" id="UP000664940"/>
    </source>
</evidence>
<proteinExistence type="predicted"/>
<dbReference type="PANTHER" id="PTHR47898:SF1">
    <property type="entry name" value="KUNITZ-TYPE PROTEASE INHIBITOR 4"/>
    <property type="match status" value="1"/>
</dbReference>
<dbReference type="InterPro" id="IPR020901">
    <property type="entry name" value="Prtase_inh_Kunz-CS"/>
</dbReference>
<feature type="signal peptide" evidence="2">
    <location>
        <begin position="1"/>
        <end position="24"/>
    </location>
</feature>
<dbReference type="EMBL" id="JABVXQ010000010">
    <property type="protein sequence ID" value="KAF6089472.1"/>
    <property type="molecule type" value="Genomic_DNA"/>
</dbReference>
<keyword evidence="2" id="KW-0732">Signal</keyword>
<dbReference type="Pfam" id="PF00014">
    <property type="entry name" value="Kunitz_BPTI"/>
    <property type="match status" value="1"/>
</dbReference>
<feature type="domain" description="BPTI/Kunitz inhibitor" evidence="3">
    <location>
        <begin position="41"/>
        <end position="91"/>
    </location>
</feature>
<evidence type="ECO:0000256" key="2">
    <source>
        <dbReference type="SAM" id="SignalP"/>
    </source>
</evidence>
<keyword evidence="1" id="KW-1015">Disulfide bond</keyword>
<dbReference type="Proteomes" id="UP000664940">
    <property type="component" value="Unassembled WGS sequence"/>
</dbReference>
<dbReference type="PRINTS" id="PR00759">
    <property type="entry name" value="BASICPTASE"/>
</dbReference>
<organism evidence="4 5">
    <name type="scientific">Phyllostomus discolor</name>
    <name type="common">pale spear-nosed bat</name>
    <dbReference type="NCBI Taxonomy" id="89673"/>
    <lineage>
        <taxon>Eukaryota</taxon>
        <taxon>Metazoa</taxon>
        <taxon>Chordata</taxon>
        <taxon>Craniata</taxon>
        <taxon>Vertebrata</taxon>
        <taxon>Euteleostomi</taxon>
        <taxon>Mammalia</taxon>
        <taxon>Eutheria</taxon>
        <taxon>Laurasiatheria</taxon>
        <taxon>Chiroptera</taxon>
        <taxon>Yangochiroptera</taxon>
        <taxon>Phyllostomidae</taxon>
        <taxon>Phyllostominae</taxon>
        <taxon>Phyllostomus</taxon>
    </lineage>
</organism>
<dbReference type="InterPro" id="IPR036880">
    <property type="entry name" value="Kunitz_BPTI_sf"/>
</dbReference>
<evidence type="ECO:0000259" key="3">
    <source>
        <dbReference type="PROSITE" id="PS50279"/>
    </source>
</evidence>
<dbReference type="PANTHER" id="PTHR47898">
    <property type="entry name" value="KUNITZ-TYPE PROTEASE INHIBITOR 4"/>
    <property type="match status" value="1"/>
</dbReference>
<feature type="chain" id="PRO_5032828099" evidence="2">
    <location>
        <begin position="25"/>
        <end position="98"/>
    </location>
</feature>
<dbReference type="PROSITE" id="PS50279">
    <property type="entry name" value="BPTI_KUNITZ_2"/>
    <property type="match status" value="1"/>
</dbReference>
<evidence type="ECO:0000256" key="1">
    <source>
        <dbReference type="ARBA" id="ARBA00023157"/>
    </source>
</evidence>
<evidence type="ECO:0000313" key="4">
    <source>
        <dbReference type="EMBL" id="KAF6089472.1"/>
    </source>
</evidence>
<comment type="caution">
    <text evidence="4">The sequence shown here is derived from an EMBL/GenBank/DDBJ whole genome shotgun (WGS) entry which is preliminary data.</text>
</comment>
<name>A0A833Z5R8_9CHIR</name>
<accession>A0A833Z5R8</accession>
<dbReference type="SMART" id="SM00131">
    <property type="entry name" value="KU"/>
    <property type="match status" value="1"/>
</dbReference>
<dbReference type="Gene3D" id="4.10.410.10">
    <property type="entry name" value="Pancreatic trypsin inhibitor Kunitz domain"/>
    <property type="match status" value="1"/>
</dbReference>
<protein>
    <submittedName>
        <fullName evidence="4">Serine peptidase inhibitor, Kunitz type 4</fullName>
    </submittedName>
</protein>
<dbReference type="AlphaFoldDB" id="A0A833Z5R8"/>
<dbReference type="SUPFAM" id="SSF57362">
    <property type="entry name" value="BPTI-like"/>
    <property type="match status" value="1"/>
</dbReference>
<dbReference type="CDD" id="cd00109">
    <property type="entry name" value="Kunitz-type"/>
    <property type="match status" value="1"/>
</dbReference>
<reference evidence="4 5" key="1">
    <citation type="journal article" date="2020" name="Nature">
        <title>Six reference-quality genomes reveal evolution of bat adaptations.</title>
        <authorList>
            <person name="Jebb D."/>
            <person name="Huang Z."/>
            <person name="Pippel M."/>
            <person name="Hughes G.M."/>
            <person name="Lavrichenko K."/>
            <person name="Devanna P."/>
            <person name="Winkler S."/>
            <person name="Jermiin L.S."/>
            <person name="Skirmuntt E.C."/>
            <person name="Katzourakis A."/>
            <person name="Burkitt-Gray L."/>
            <person name="Ray D.A."/>
            <person name="Sullivan K.A.M."/>
            <person name="Roscito J.G."/>
            <person name="Kirilenko B.M."/>
            <person name="Davalos L.M."/>
            <person name="Corthals A.P."/>
            <person name="Power M.L."/>
            <person name="Jones G."/>
            <person name="Ransome R.D."/>
            <person name="Dechmann D.K.N."/>
            <person name="Locatelli A.G."/>
            <person name="Puechmaille S.J."/>
            <person name="Fedrigo O."/>
            <person name="Jarvis E.D."/>
            <person name="Hiller M."/>
            <person name="Vernes S.C."/>
            <person name="Myers E.W."/>
            <person name="Teeling E.C."/>
        </authorList>
    </citation>
    <scope>NUCLEOTIDE SEQUENCE [LARGE SCALE GENOMIC DNA]</scope>
    <source>
        <strain evidence="4">Bat1K_MPI-CBG_1</strain>
    </source>
</reference>
<dbReference type="InterPro" id="IPR042943">
    <property type="entry name" value="SPINT4"/>
</dbReference>
<sequence>MKPAELRFLLGLLIFSLQTMPLMGGVERVSQRMCEDLKDPCRMEMNVGSCYEIHFRYFYNYTSKRCQSFLFTGCDGNLNNYKLKIECQIMCEEEFRTP</sequence>
<dbReference type="PROSITE" id="PS00280">
    <property type="entry name" value="BPTI_KUNITZ_1"/>
    <property type="match status" value="1"/>
</dbReference>